<dbReference type="Proteomes" id="UP000017836">
    <property type="component" value="Unassembled WGS sequence"/>
</dbReference>
<dbReference type="EMBL" id="KI392058">
    <property type="protein sequence ID" value="ERN20666.1"/>
    <property type="molecule type" value="Genomic_DNA"/>
</dbReference>
<gene>
    <name evidence="2" type="ORF">AMTR_s00070p00179750</name>
</gene>
<evidence type="ECO:0000313" key="2">
    <source>
        <dbReference type="EMBL" id="ERN20666.1"/>
    </source>
</evidence>
<evidence type="ECO:0000313" key="3">
    <source>
        <dbReference type="Proteomes" id="UP000017836"/>
    </source>
</evidence>
<feature type="region of interest" description="Disordered" evidence="1">
    <location>
        <begin position="1"/>
        <end position="40"/>
    </location>
</feature>
<name>U5D4Y9_AMBTC</name>
<evidence type="ECO:0000256" key="1">
    <source>
        <dbReference type="SAM" id="MobiDB-lite"/>
    </source>
</evidence>
<feature type="compositionally biased region" description="Basic residues" evidence="1">
    <location>
        <begin position="1"/>
        <end position="20"/>
    </location>
</feature>
<sequence length="304" mass="33275">MKQLQRKGSRRKGQRRRRTQRVLNPVPLSKKRAKTKASASPTLSSAVTILVQETIPAVVTTQPSPSVQSSTLSPLSQGAFLCTITEEENILEDETEAIGGASDVEVTISEILAPTTSEAKPQPDVPSSTTLELMVVPTSEVPILTLLEVGASSKLDILLSEPLALVSQETTIIVEVPPLVVAGSSSMPSSVSNKKALLMGNLLRYDKETFDRFEGLLQDLERWGVEVLQCEAEVQALYGNRLASLGETLAQHQSLIRSHDERKNPLLSYKAGFKKEDSAYSAEIKGAEEERERLDIYIHQLKTK</sequence>
<dbReference type="AlphaFoldDB" id="U5D4Y9"/>
<accession>U5D4Y9</accession>
<dbReference type="Gramene" id="ERN20666">
    <property type="protein sequence ID" value="ERN20666"/>
    <property type="gene ID" value="AMTR_s00070p00179750"/>
</dbReference>
<organism evidence="2 3">
    <name type="scientific">Amborella trichopoda</name>
    <dbReference type="NCBI Taxonomy" id="13333"/>
    <lineage>
        <taxon>Eukaryota</taxon>
        <taxon>Viridiplantae</taxon>
        <taxon>Streptophyta</taxon>
        <taxon>Embryophyta</taxon>
        <taxon>Tracheophyta</taxon>
        <taxon>Spermatophyta</taxon>
        <taxon>Magnoliopsida</taxon>
        <taxon>Amborellales</taxon>
        <taxon>Amborellaceae</taxon>
        <taxon>Amborella</taxon>
    </lineage>
</organism>
<reference evidence="3" key="1">
    <citation type="journal article" date="2013" name="Science">
        <title>The Amborella genome and the evolution of flowering plants.</title>
        <authorList>
            <consortium name="Amborella Genome Project"/>
        </authorList>
    </citation>
    <scope>NUCLEOTIDE SEQUENCE [LARGE SCALE GENOMIC DNA]</scope>
</reference>
<keyword evidence="3" id="KW-1185">Reference proteome</keyword>
<dbReference type="HOGENOM" id="CLU_079740_0_0_1"/>
<proteinExistence type="predicted"/>
<protein>
    <submittedName>
        <fullName evidence="2">Uncharacterized protein</fullName>
    </submittedName>
</protein>